<dbReference type="Gene3D" id="1.20.1280.140">
    <property type="match status" value="1"/>
</dbReference>
<proteinExistence type="predicted"/>
<dbReference type="AlphaFoldDB" id="A0A139IET6"/>
<organism evidence="2 3">
    <name type="scientific">Pseudocercospora musae</name>
    <dbReference type="NCBI Taxonomy" id="113226"/>
    <lineage>
        <taxon>Eukaryota</taxon>
        <taxon>Fungi</taxon>
        <taxon>Dikarya</taxon>
        <taxon>Ascomycota</taxon>
        <taxon>Pezizomycotina</taxon>
        <taxon>Dothideomycetes</taxon>
        <taxon>Dothideomycetidae</taxon>
        <taxon>Mycosphaerellales</taxon>
        <taxon>Mycosphaerellaceae</taxon>
        <taxon>Pseudocercospora</taxon>
    </lineage>
</organism>
<feature type="signal peptide" evidence="1">
    <location>
        <begin position="1"/>
        <end position="16"/>
    </location>
</feature>
<dbReference type="PANTHER" id="PTHR38123">
    <property type="entry name" value="CELL WALL SERINE-THREONINE-RICH GALACTOMANNOPROTEIN MP1 (AFU_ORTHOLOGUE AFUA_4G03240)"/>
    <property type="match status" value="1"/>
</dbReference>
<reference evidence="2 3" key="1">
    <citation type="submission" date="2015-07" db="EMBL/GenBank/DDBJ databases">
        <title>Comparative genomics of the Sigatoka disease complex on banana suggests a link between parallel evolutionary changes in Pseudocercospora fijiensis and Pseudocercospora eumusae and increased virulence on the banana host.</title>
        <authorList>
            <person name="Chang T.-C."/>
            <person name="Salvucci A."/>
            <person name="Crous P.W."/>
            <person name="Stergiopoulos I."/>
        </authorList>
    </citation>
    <scope>NUCLEOTIDE SEQUENCE [LARGE SCALE GENOMIC DNA]</scope>
    <source>
        <strain evidence="2 3">CBS 116634</strain>
    </source>
</reference>
<protein>
    <recommendedName>
        <fullName evidence="4">Hydrophobic surface binding protein</fullName>
    </recommendedName>
</protein>
<comment type="caution">
    <text evidence="2">The sequence shown here is derived from an EMBL/GenBank/DDBJ whole genome shotgun (WGS) entry which is preliminary data.</text>
</comment>
<evidence type="ECO:0000313" key="2">
    <source>
        <dbReference type="EMBL" id="KXT13210.1"/>
    </source>
</evidence>
<dbReference type="EMBL" id="LFZO01000125">
    <property type="protein sequence ID" value="KXT13210.1"/>
    <property type="molecule type" value="Genomic_DNA"/>
</dbReference>
<dbReference type="GO" id="GO:0005576">
    <property type="term" value="C:extracellular region"/>
    <property type="evidence" value="ECO:0007669"/>
    <property type="project" value="TreeGrafter"/>
</dbReference>
<feature type="chain" id="PRO_5007297378" description="Hydrophobic surface binding protein" evidence="1">
    <location>
        <begin position="17"/>
        <end position="174"/>
    </location>
</feature>
<sequence>MFFLQALLLFTTTTSAALIVPRQNSQIHKDLETINTKLQSLTSSVNAWDGADLAAALPINSAATDVKTEIDAAAERTPSDPAISDSEATAILQFIDSSLKPSVKAAADAVSAQAANFKTVGVASIVSSTLAGLKTSTEAYGKVLIAKAPSGVQSQAQAELDTIVGYITAAQGNF</sequence>
<dbReference type="Proteomes" id="UP000073492">
    <property type="component" value="Unassembled WGS sequence"/>
</dbReference>
<keyword evidence="1" id="KW-0732">Signal</keyword>
<dbReference type="PANTHER" id="PTHR38123:SF1">
    <property type="entry name" value="HYDROPHOBIC SURFACE BINDING PROTEIN"/>
    <property type="match status" value="1"/>
</dbReference>
<evidence type="ECO:0008006" key="4">
    <source>
        <dbReference type="Google" id="ProtNLM"/>
    </source>
</evidence>
<accession>A0A139IET6</accession>
<name>A0A139IET6_9PEZI</name>
<dbReference type="OrthoDB" id="3485059at2759"/>
<keyword evidence="3" id="KW-1185">Reference proteome</keyword>
<evidence type="ECO:0000256" key="1">
    <source>
        <dbReference type="SAM" id="SignalP"/>
    </source>
</evidence>
<dbReference type="InterPro" id="IPR021054">
    <property type="entry name" value="Cell_wall_mannoprotein_1"/>
</dbReference>
<evidence type="ECO:0000313" key="3">
    <source>
        <dbReference type="Proteomes" id="UP000073492"/>
    </source>
</evidence>
<gene>
    <name evidence="2" type="ORF">AC579_2577</name>
</gene>
<dbReference type="Pfam" id="PF12296">
    <property type="entry name" value="HsbA"/>
    <property type="match status" value="1"/>
</dbReference>